<evidence type="ECO:0000313" key="4">
    <source>
        <dbReference type="EMBL" id="GAK37411.1"/>
    </source>
</evidence>
<organism evidence="4 5">
    <name type="scientific">Bacteroides graminisolvens DSM 19988 = JCM 15093</name>
    <dbReference type="NCBI Taxonomy" id="1121097"/>
    <lineage>
        <taxon>Bacteria</taxon>
        <taxon>Pseudomonadati</taxon>
        <taxon>Bacteroidota</taxon>
        <taxon>Bacteroidia</taxon>
        <taxon>Bacteroidales</taxon>
        <taxon>Bacteroidaceae</taxon>
        <taxon>Bacteroides</taxon>
    </lineage>
</organism>
<name>A0A069D532_9BACE</name>
<dbReference type="Gene3D" id="2.60.40.1180">
    <property type="entry name" value="Golgi alpha-mannosidase II"/>
    <property type="match status" value="1"/>
</dbReference>
<dbReference type="InterPro" id="IPR017853">
    <property type="entry name" value="GH"/>
</dbReference>
<keyword evidence="5" id="KW-1185">Reference proteome</keyword>
<dbReference type="eggNOG" id="COG0296">
    <property type="taxonomic scope" value="Bacteria"/>
</dbReference>
<dbReference type="PANTHER" id="PTHR43002">
    <property type="entry name" value="GLYCOGEN DEBRANCHING ENZYME"/>
    <property type="match status" value="1"/>
</dbReference>
<reference evidence="4 5" key="1">
    <citation type="journal article" date="2015" name="Microbes Environ.">
        <title>Distribution and evolution of nitrogen fixation genes in the phylum bacteroidetes.</title>
        <authorList>
            <person name="Inoue J."/>
            <person name="Oshima K."/>
            <person name="Suda W."/>
            <person name="Sakamoto M."/>
            <person name="Iino T."/>
            <person name="Noda S."/>
            <person name="Hongoh Y."/>
            <person name="Hattori M."/>
            <person name="Ohkuma M."/>
        </authorList>
    </citation>
    <scope>NUCLEOTIDE SEQUENCE [LARGE SCALE GENOMIC DNA]</scope>
    <source>
        <strain evidence="4 5">JCM 15093</strain>
    </source>
</reference>
<dbReference type="SUPFAM" id="SSF51445">
    <property type="entry name" value="(Trans)glycosidases"/>
    <property type="match status" value="1"/>
</dbReference>
<dbReference type="OrthoDB" id="9761875at2"/>
<dbReference type="Proteomes" id="UP000027601">
    <property type="component" value="Unassembled WGS sequence"/>
</dbReference>
<keyword evidence="2" id="KW-0732">Signal</keyword>
<evidence type="ECO:0000256" key="2">
    <source>
        <dbReference type="SAM" id="SignalP"/>
    </source>
</evidence>
<protein>
    <submittedName>
        <fullName evidence="4">1,4-alpha-glucan branching enzyme</fullName>
    </submittedName>
</protein>
<dbReference type="STRING" id="1121097.GCA_000428125_02778"/>
<dbReference type="PROSITE" id="PS51257">
    <property type="entry name" value="PROKAR_LIPOPROTEIN"/>
    <property type="match status" value="1"/>
</dbReference>
<feature type="chain" id="PRO_5001659927" evidence="2">
    <location>
        <begin position="19"/>
        <end position="768"/>
    </location>
</feature>
<accession>A0A069D532</accession>
<dbReference type="GO" id="GO:0005975">
    <property type="term" value="P:carbohydrate metabolic process"/>
    <property type="evidence" value="ECO:0007669"/>
    <property type="project" value="InterPro"/>
</dbReference>
<dbReference type="InterPro" id="IPR006047">
    <property type="entry name" value="GH13_cat_dom"/>
</dbReference>
<gene>
    <name evidence="4" type="ORF">JCM15093_2662</name>
</gene>
<dbReference type="InterPro" id="IPR014756">
    <property type="entry name" value="Ig_E-set"/>
</dbReference>
<dbReference type="InterPro" id="IPR013783">
    <property type="entry name" value="Ig-like_fold"/>
</dbReference>
<dbReference type="CDD" id="cd11350">
    <property type="entry name" value="AmyAc_4"/>
    <property type="match status" value="1"/>
</dbReference>
<evidence type="ECO:0000259" key="3">
    <source>
        <dbReference type="SMART" id="SM00642"/>
    </source>
</evidence>
<evidence type="ECO:0000256" key="1">
    <source>
        <dbReference type="ARBA" id="ARBA00008061"/>
    </source>
</evidence>
<dbReference type="Pfam" id="PF00128">
    <property type="entry name" value="Alpha-amylase"/>
    <property type="match status" value="2"/>
</dbReference>
<feature type="domain" description="Glycosyl hydrolase family 13 catalytic" evidence="3">
    <location>
        <begin position="322"/>
        <end position="673"/>
    </location>
</feature>
<dbReference type="SUPFAM" id="SSF81296">
    <property type="entry name" value="E set domains"/>
    <property type="match status" value="1"/>
</dbReference>
<feature type="signal peptide" evidence="2">
    <location>
        <begin position="1"/>
        <end position="18"/>
    </location>
</feature>
<dbReference type="Gene3D" id="2.60.40.10">
    <property type="entry name" value="Immunoglobulins"/>
    <property type="match status" value="1"/>
</dbReference>
<dbReference type="EMBL" id="BAJS01000020">
    <property type="protein sequence ID" value="GAK37411.1"/>
    <property type="molecule type" value="Genomic_DNA"/>
</dbReference>
<proteinExistence type="inferred from homology"/>
<comment type="similarity">
    <text evidence="1">Belongs to the glycosyl hydrolase 13 family.</text>
</comment>
<dbReference type="InterPro" id="IPR013780">
    <property type="entry name" value="Glyco_hydro_b"/>
</dbReference>
<sequence length="768" mass="86299">MKRYKYWFLLLIPFLIVACSGSDDPVIEPPVVLKEGLNYSPTAPDADQELTITFKAGSTSALYNYVGDVYVHIGVIVDGSWKYVPAEWTENISKCKMTKTADNVWSVKLSPTVRQWFASGETSIQKLGIVIRNADGSKKGLTDDAFVSVTDSKYKPFTPAAIKYATLPAGVKEGINIVNSSTVTLVLYDKDKSGNHKDYAHVIGDFNSWKLTNDDKSQMNRDDAAGCWWITLSGLTGTKEYAFQYYVGTAAEGATRLADAYSRKILDPDNDSYISSTTYNEDKTYPQGAEGIVSVFKTEPDTYTWKNTAFKMKDKDDLVIYEMLLRDFTASGDLNGAKAKLSYLKSLGVNAIELMPVQEFDGNDSWGYNPCFFFALDKAYGTDKMYKEFIDACHGEGIAVIFDVVYNHATGSHPFAKLYWNSATNKTSAQNPWFNVDAPHPYSVFHDFNHESPLVRAFVKRNLEFLLKEYKIDGFRFDLTKGFTQKSSTESTASAYDATRIAILKDYNSTVKTVNPSAMMILEHFCDNAEEKELANDGMYLWRNMNYAYCESAMGLPGNSDFSGLYDTSMPMGSLVGFMESHDEERMSFKQIAYGNYTFKTSLADRMKQLKVNTAFFLTVPGPKMIWQFGELGYDYSIEENGRTGKKPVKWEYYDDASRKALYDTYAKLMTLRNANTELFDTSALFSWQVKGNTNWLNGRFLTLEGGGKKLVVAGNFTNQAGSYTVTFPHTGTWYNYMTGESVSVSATNQTISIPAHEFKLFVDFQSN</sequence>
<comment type="caution">
    <text evidence="4">The sequence shown here is derived from an EMBL/GenBank/DDBJ whole genome shotgun (WGS) entry which is preliminary data.</text>
</comment>
<dbReference type="RefSeq" id="WP_024997086.1">
    <property type="nucleotide sequence ID" value="NZ_ATZI01000017.1"/>
</dbReference>
<dbReference type="SMART" id="SM00642">
    <property type="entry name" value="Aamy"/>
    <property type="match status" value="1"/>
</dbReference>
<dbReference type="Gene3D" id="3.20.20.80">
    <property type="entry name" value="Glycosidases"/>
    <property type="match status" value="1"/>
</dbReference>
<dbReference type="SUPFAM" id="SSF51011">
    <property type="entry name" value="Glycosyl hydrolase domain"/>
    <property type="match status" value="1"/>
</dbReference>
<dbReference type="AlphaFoldDB" id="A0A069D532"/>
<evidence type="ECO:0000313" key="5">
    <source>
        <dbReference type="Proteomes" id="UP000027601"/>
    </source>
</evidence>